<dbReference type="Proteomes" id="UP000431264">
    <property type="component" value="Unassembled WGS sequence"/>
</dbReference>
<feature type="transmembrane region" description="Helical" evidence="1">
    <location>
        <begin position="14"/>
        <end position="35"/>
    </location>
</feature>
<comment type="caution">
    <text evidence="2">The sequence shown here is derived from an EMBL/GenBank/DDBJ whole genome shotgun (WGS) entry which is preliminary data.</text>
</comment>
<dbReference type="AlphaFoldDB" id="A0A6I4IMB9"/>
<keyword evidence="1" id="KW-0812">Transmembrane</keyword>
<reference evidence="3" key="1">
    <citation type="submission" date="2019-05" db="EMBL/GenBank/DDBJ databases">
        <title>Flavobacterium profundi sp. nov., isolated from a deep-sea seamount.</title>
        <authorList>
            <person name="Zhang D.-C."/>
        </authorList>
    </citation>
    <scope>NUCLEOTIDE SEQUENCE [LARGE SCALE GENOMIC DNA]</scope>
    <source>
        <strain evidence="3">TP390</strain>
    </source>
</reference>
<dbReference type="OrthoDB" id="1263058at2"/>
<protein>
    <submittedName>
        <fullName evidence="2">Uncharacterized protein</fullName>
    </submittedName>
</protein>
<organism evidence="2 3">
    <name type="scientific">Flavobacterium profundi</name>
    <dbReference type="NCBI Taxonomy" id="1774945"/>
    <lineage>
        <taxon>Bacteria</taxon>
        <taxon>Pseudomonadati</taxon>
        <taxon>Bacteroidota</taxon>
        <taxon>Flavobacteriia</taxon>
        <taxon>Flavobacteriales</taxon>
        <taxon>Flavobacteriaceae</taxon>
        <taxon>Flavobacterium</taxon>
    </lineage>
</organism>
<feature type="transmembrane region" description="Helical" evidence="1">
    <location>
        <begin position="75"/>
        <end position="97"/>
    </location>
</feature>
<accession>A0A6I4IMB9</accession>
<sequence>MEETLEITVKDGKLARIVALISFIIGTIILLLYKITNVDVIFFIGFLYVITALFLNAIVFFKLIYNLTICRQRILFQLGNILFMLLNIPITLFYMYLVSINFNIHF</sequence>
<evidence type="ECO:0000313" key="2">
    <source>
        <dbReference type="EMBL" id="MVO09921.1"/>
    </source>
</evidence>
<keyword evidence="1" id="KW-0472">Membrane</keyword>
<evidence type="ECO:0000256" key="1">
    <source>
        <dbReference type="SAM" id="Phobius"/>
    </source>
</evidence>
<proteinExistence type="predicted"/>
<dbReference type="RefSeq" id="WP_140998292.1">
    <property type="nucleotide sequence ID" value="NZ_VDCZ01000009.1"/>
</dbReference>
<dbReference type="EMBL" id="WQLW01000009">
    <property type="protein sequence ID" value="MVO09921.1"/>
    <property type="molecule type" value="Genomic_DNA"/>
</dbReference>
<gene>
    <name evidence="2" type="ORF">GOQ30_12190</name>
</gene>
<feature type="transmembrane region" description="Helical" evidence="1">
    <location>
        <begin position="41"/>
        <end position="63"/>
    </location>
</feature>
<name>A0A6I4IMB9_9FLAO</name>
<evidence type="ECO:0000313" key="3">
    <source>
        <dbReference type="Proteomes" id="UP000431264"/>
    </source>
</evidence>
<keyword evidence="1" id="KW-1133">Transmembrane helix</keyword>
<keyword evidence="3" id="KW-1185">Reference proteome</keyword>